<evidence type="ECO:0000313" key="2">
    <source>
        <dbReference type="Proteomes" id="UP001152872"/>
    </source>
</evidence>
<dbReference type="Proteomes" id="UP001152872">
    <property type="component" value="Unassembled WGS sequence"/>
</dbReference>
<dbReference type="AlphaFoldDB" id="A0A9X4M4S5"/>
<protein>
    <submittedName>
        <fullName evidence="1">Uncharacterized protein</fullName>
    </submittedName>
</protein>
<comment type="caution">
    <text evidence="1">The sequence shown here is derived from an EMBL/GenBank/DDBJ whole genome shotgun (WGS) entry which is preliminary data.</text>
</comment>
<proteinExistence type="predicted"/>
<name>A0A9X4M4S5_9CYAN</name>
<dbReference type="EMBL" id="VBTY01000018">
    <property type="protein sequence ID" value="MDG3493652.1"/>
    <property type="molecule type" value="Genomic_DNA"/>
</dbReference>
<organism evidence="1 2">
    <name type="scientific">Pseudanabaena catenata USMAC16</name>
    <dbReference type="NCBI Taxonomy" id="1855837"/>
    <lineage>
        <taxon>Bacteria</taxon>
        <taxon>Bacillati</taxon>
        <taxon>Cyanobacteriota</taxon>
        <taxon>Cyanophyceae</taxon>
        <taxon>Pseudanabaenales</taxon>
        <taxon>Pseudanabaenaceae</taxon>
        <taxon>Pseudanabaena</taxon>
    </lineage>
</organism>
<keyword evidence="2" id="KW-1185">Reference proteome</keyword>
<dbReference type="RefSeq" id="WP_009625700.1">
    <property type="nucleotide sequence ID" value="NZ_VBTY01000018.1"/>
</dbReference>
<evidence type="ECO:0000313" key="1">
    <source>
        <dbReference type="EMBL" id="MDG3493652.1"/>
    </source>
</evidence>
<accession>A0A9X4M4S5</accession>
<reference evidence="1" key="1">
    <citation type="submission" date="2019-05" db="EMBL/GenBank/DDBJ databases">
        <title>Whole genome sequencing of Pseudanabaena catenata USMAC16.</title>
        <authorList>
            <person name="Khan Z."/>
            <person name="Omar W.M."/>
            <person name="Convey P."/>
            <person name="Merican F."/>
            <person name="Najimudin N."/>
        </authorList>
    </citation>
    <scope>NUCLEOTIDE SEQUENCE</scope>
    <source>
        <strain evidence="1">USMAC16</strain>
    </source>
</reference>
<sequence length="48" mass="5395">MATTTATTLPQVGMLATVRNRKDLITVLELTQVTSAEIWQLVQVEYYP</sequence>
<gene>
    <name evidence="1" type="ORF">FEV09_03695</name>
</gene>